<name>A0A1B6EH78_9HEMI</name>
<protein>
    <submittedName>
        <fullName evidence="2">Uncharacterized protein</fullName>
    </submittedName>
</protein>
<evidence type="ECO:0000313" key="2">
    <source>
        <dbReference type="EMBL" id="JAS37283.1"/>
    </source>
</evidence>
<proteinExistence type="predicted"/>
<dbReference type="AlphaFoldDB" id="A0A1B6EH78"/>
<feature type="region of interest" description="Disordered" evidence="1">
    <location>
        <begin position="1"/>
        <end position="116"/>
    </location>
</feature>
<feature type="compositionally biased region" description="Polar residues" evidence="1">
    <location>
        <begin position="143"/>
        <end position="153"/>
    </location>
</feature>
<feature type="compositionally biased region" description="Basic and acidic residues" evidence="1">
    <location>
        <begin position="97"/>
        <end position="111"/>
    </location>
</feature>
<feature type="compositionally biased region" description="Polar residues" evidence="1">
    <location>
        <begin position="70"/>
        <end position="87"/>
    </location>
</feature>
<dbReference type="EMBL" id="GEDC01000015">
    <property type="protein sequence ID" value="JAS37283.1"/>
    <property type="molecule type" value="Transcribed_RNA"/>
</dbReference>
<reference evidence="2" key="1">
    <citation type="submission" date="2015-12" db="EMBL/GenBank/DDBJ databases">
        <title>De novo transcriptome assembly of four potential Pierce s Disease insect vectors from Arizona vineyards.</title>
        <authorList>
            <person name="Tassone E.E."/>
        </authorList>
    </citation>
    <scope>NUCLEOTIDE SEQUENCE</scope>
</reference>
<feature type="compositionally biased region" description="Low complexity" evidence="1">
    <location>
        <begin position="228"/>
        <end position="239"/>
    </location>
</feature>
<organism evidence="2">
    <name type="scientific">Clastoptera arizonana</name>
    <name type="common">Arizona spittle bug</name>
    <dbReference type="NCBI Taxonomy" id="38151"/>
    <lineage>
        <taxon>Eukaryota</taxon>
        <taxon>Metazoa</taxon>
        <taxon>Ecdysozoa</taxon>
        <taxon>Arthropoda</taxon>
        <taxon>Hexapoda</taxon>
        <taxon>Insecta</taxon>
        <taxon>Pterygota</taxon>
        <taxon>Neoptera</taxon>
        <taxon>Paraneoptera</taxon>
        <taxon>Hemiptera</taxon>
        <taxon>Auchenorrhyncha</taxon>
        <taxon>Cercopoidea</taxon>
        <taxon>Clastopteridae</taxon>
        <taxon>Clastoptera</taxon>
    </lineage>
</organism>
<feature type="compositionally biased region" description="Low complexity" evidence="1">
    <location>
        <begin position="18"/>
        <end position="30"/>
    </location>
</feature>
<accession>A0A1B6EH78</accession>
<feature type="non-terminal residue" evidence="2">
    <location>
        <position position="410"/>
    </location>
</feature>
<sequence>MWSNARPPSRPSVGDHFNNNSNNNPYSRSSADQRNKTGSGSADPWDWGWGGDENNSNQQQDDWITGGWGQSSNQSIRPVQSHVNKQKPSMYPPPPRSDPHRTPDLIPERPKSNHGMAYQVGNQRVNSIVSQQHPSDFFENIDLVSNNQKSSPSPKLYNPSDIGRSQPGTDSVFPYFQPQNMSSPHNVVQNNGQNSSYFRQTSSPRVPSTEPFYQQQFQHQPSPPPPMIRQQKPLPAQQQPHPPPPLLQQNSNQPSFSNYPTPPPPFQQFSSAVPPIQPLQQYNNLPTFQSQSTPVNFQSASLKPSPQPSQQQPPPSTPVYQNLQPFQYESLQSYQHSYNDQNTFTSKATPHNTHEVENIEVPLIPQMPPQVQESEVIELKNDHPLSPDNQETVPDNEEHVEALPSQMANL</sequence>
<feature type="compositionally biased region" description="Polar residues" evidence="1">
    <location>
        <begin position="278"/>
        <end position="297"/>
    </location>
</feature>
<evidence type="ECO:0000256" key="1">
    <source>
        <dbReference type="SAM" id="MobiDB-lite"/>
    </source>
</evidence>
<feature type="compositionally biased region" description="Polar residues" evidence="1">
    <location>
        <begin position="53"/>
        <end position="62"/>
    </location>
</feature>
<feature type="compositionally biased region" description="Pro residues" evidence="1">
    <location>
        <begin position="305"/>
        <end position="317"/>
    </location>
</feature>
<feature type="region of interest" description="Disordered" evidence="1">
    <location>
        <begin position="382"/>
        <end position="410"/>
    </location>
</feature>
<gene>
    <name evidence="2" type="ORF">g.40089</name>
</gene>
<feature type="region of interest" description="Disordered" evidence="1">
    <location>
        <begin position="143"/>
        <end position="350"/>
    </location>
</feature>
<feature type="compositionally biased region" description="Polar residues" evidence="1">
    <location>
        <begin position="319"/>
        <end position="350"/>
    </location>
</feature>
<feature type="compositionally biased region" description="Low complexity" evidence="1">
    <location>
        <begin position="247"/>
        <end position="259"/>
    </location>
</feature>
<feature type="compositionally biased region" description="Polar residues" evidence="1">
    <location>
        <begin position="177"/>
        <end position="206"/>
    </location>
</feature>